<comment type="caution">
    <text evidence="2">The sequence shown here is derived from an EMBL/GenBank/DDBJ whole genome shotgun (WGS) entry which is preliminary data.</text>
</comment>
<feature type="chain" id="PRO_5038778615" evidence="1">
    <location>
        <begin position="26"/>
        <end position="354"/>
    </location>
</feature>
<dbReference type="EMBL" id="JAIWYP010000002">
    <property type="protein sequence ID" value="KAH3872756.1"/>
    <property type="molecule type" value="Genomic_DNA"/>
</dbReference>
<protein>
    <submittedName>
        <fullName evidence="2">Uncharacterized protein</fullName>
    </submittedName>
</protein>
<dbReference type="AlphaFoldDB" id="A0A9D4MCV2"/>
<feature type="signal peptide" evidence="1">
    <location>
        <begin position="1"/>
        <end position="25"/>
    </location>
</feature>
<organism evidence="2 3">
    <name type="scientific">Dreissena polymorpha</name>
    <name type="common">Zebra mussel</name>
    <name type="synonym">Mytilus polymorpha</name>
    <dbReference type="NCBI Taxonomy" id="45954"/>
    <lineage>
        <taxon>Eukaryota</taxon>
        <taxon>Metazoa</taxon>
        <taxon>Spiralia</taxon>
        <taxon>Lophotrochozoa</taxon>
        <taxon>Mollusca</taxon>
        <taxon>Bivalvia</taxon>
        <taxon>Autobranchia</taxon>
        <taxon>Heteroconchia</taxon>
        <taxon>Euheterodonta</taxon>
        <taxon>Imparidentia</taxon>
        <taxon>Neoheterodontei</taxon>
        <taxon>Myida</taxon>
        <taxon>Dreissenoidea</taxon>
        <taxon>Dreissenidae</taxon>
        <taxon>Dreissena</taxon>
    </lineage>
</organism>
<evidence type="ECO:0000313" key="3">
    <source>
        <dbReference type="Proteomes" id="UP000828390"/>
    </source>
</evidence>
<name>A0A9D4MCV2_DREPO</name>
<reference evidence="2" key="2">
    <citation type="submission" date="2020-11" db="EMBL/GenBank/DDBJ databases">
        <authorList>
            <person name="McCartney M.A."/>
            <person name="Auch B."/>
            <person name="Kono T."/>
            <person name="Mallez S."/>
            <person name="Becker A."/>
            <person name="Gohl D.M."/>
            <person name="Silverstein K.A.T."/>
            <person name="Koren S."/>
            <person name="Bechman K.B."/>
            <person name="Herman A."/>
            <person name="Abrahante J.E."/>
            <person name="Garbe J."/>
        </authorList>
    </citation>
    <scope>NUCLEOTIDE SEQUENCE</scope>
    <source>
        <strain evidence="2">Duluth1</strain>
        <tissue evidence="2">Whole animal</tissue>
    </source>
</reference>
<sequence>MASLFLRIITPLVVVVVLCSGLAEGQSSIETQQHFELENVLSDDQQDYWVWRSEAYNQKTLRLEDMNRAHTIELRLCIEPFNPNQKVLIVVSDILYSNDGPSDIVYLKINGQAIGNFTTIEQWGSGYEWNVFRNSKVIGPPMLVEKGNIMLAIEVETDKWGVELDRIQINAENHDPTKRMFCGAALKKKTSIETQQHFELENVLSDDQQDYWVWRSEAYNQKTLRLEDMNRAHTIELRLCIEPFNPNQKVLIVVSDILYSNDGPSDIVYLKINGQAIGNFTTIEQWGSGYEWNIFRNSKVIGPSMSVEKGNFMLAIEVETDKWGVELDRIQINAENHDPTKRMFCGAALKKKTF</sequence>
<dbReference type="Proteomes" id="UP000828390">
    <property type="component" value="Unassembled WGS sequence"/>
</dbReference>
<evidence type="ECO:0000256" key="1">
    <source>
        <dbReference type="SAM" id="SignalP"/>
    </source>
</evidence>
<accession>A0A9D4MCV2</accession>
<keyword evidence="3" id="KW-1185">Reference proteome</keyword>
<proteinExistence type="predicted"/>
<gene>
    <name evidence="2" type="ORF">DPMN_035978</name>
</gene>
<keyword evidence="1" id="KW-0732">Signal</keyword>
<reference evidence="2" key="1">
    <citation type="journal article" date="2019" name="bioRxiv">
        <title>The Genome of the Zebra Mussel, Dreissena polymorpha: A Resource for Invasive Species Research.</title>
        <authorList>
            <person name="McCartney M.A."/>
            <person name="Auch B."/>
            <person name="Kono T."/>
            <person name="Mallez S."/>
            <person name="Zhang Y."/>
            <person name="Obille A."/>
            <person name="Becker A."/>
            <person name="Abrahante J.E."/>
            <person name="Garbe J."/>
            <person name="Badalamenti J.P."/>
            <person name="Herman A."/>
            <person name="Mangelson H."/>
            <person name="Liachko I."/>
            <person name="Sullivan S."/>
            <person name="Sone E.D."/>
            <person name="Koren S."/>
            <person name="Silverstein K.A.T."/>
            <person name="Beckman K.B."/>
            <person name="Gohl D.M."/>
        </authorList>
    </citation>
    <scope>NUCLEOTIDE SEQUENCE</scope>
    <source>
        <strain evidence="2">Duluth1</strain>
        <tissue evidence="2">Whole animal</tissue>
    </source>
</reference>
<evidence type="ECO:0000313" key="2">
    <source>
        <dbReference type="EMBL" id="KAH3872756.1"/>
    </source>
</evidence>